<accession>A0AAE1G9R3</accession>
<proteinExistence type="predicted"/>
<keyword evidence="2" id="KW-1185">Reference proteome</keyword>
<organism evidence="1 2">
    <name type="scientific">Petrolisthes cinctipes</name>
    <name type="common">Flat porcelain crab</name>
    <dbReference type="NCBI Taxonomy" id="88211"/>
    <lineage>
        <taxon>Eukaryota</taxon>
        <taxon>Metazoa</taxon>
        <taxon>Ecdysozoa</taxon>
        <taxon>Arthropoda</taxon>
        <taxon>Crustacea</taxon>
        <taxon>Multicrustacea</taxon>
        <taxon>Malacostraca</taxon>
        <taxon>Eumalacostraca</taxon>
        <taxon>Eucarida</taxon>
        <taxon>Decapoda</taxon>
        <taxon>Pleocyemata</taxon>
        <taxon>Anomura</taxon>
        <taxon>Galatheoidea</taxon>
        <taxon>Porcellanidae</taxon>
        <taxon>Petrolisthes</taxon>
    </lineage>
</organism>
<protein>
    <submittedName>
        <fullName evidence="1">Uncharacterized protein</fullName>
    </submittedName>
</protein>
<comment type="caution">
    <text evidence="1">The sequence shown here is derived from an EMBL/GenBank/DDBJ whole genome shotgun (WGS) entry which is preliminary data.</text>
</comment>
<evidence type="ECO:0000313" key="1">
    <source>
        <dbReference type="EMBL" id="KAK3887839.1"/>
    </source>
</evidence>
<dbReference type="AlphaFoldDB" id="A0AAE1G9R3"/>
<evidence type="ECO:0000313" key="2">
    <source>
        <dbReference type="Proteomes" id="UP001286313"/>
    </source>
</evidence>
<name>A0AAE1G9R3_PETCI</name>
<sequence>MTGKEKENDTDSGILCKDLYSHIPVDGRASRDWAGGREAAVGIDTNPRNFHSADVSSGIYVQGVRVGTWWFWTRGKTDEGRSGIDDGDRMALGCTCIGGTVKHM</sequence>
<dbReference type="EMBL" id="JAWQEG010000604">
    <property type="protein sequence ID" value="KAK3887839.1"/>
    <property type="molecule type" value="Genomic_DNA"/>
</dbReference>
<reference evidence="1" key="1">
    <citation type="submission" date="2023-10" db="EMBL/GenBank/DDBJ databases">
        <title>Genome assemblies of two species of porcelain crab, Petrolisthes cinctipes and Petrolisthes manimaculis (Anomura: Porcellanidae).</title>
        <authorList>
            <person name="Angst P."/>
        </authorList>
    </citation>
    <scope>NUCLEOTIDE SEQUENCE</scope>
    <source>
        <strain evidence="1">PB745_01</strain>
        <tissue evidence="1">Gill</tissue>
    </source>
</reference>
<dbReference type="Proteomes" id="UP001286313">
    <property type="component" value="Unassembled WGS sequence"/>
</dbReference>
<gene>
    <name evidence="1" type="ORF">Pcinc_008066</name>
</gene>